<evidence type="ECO:0000259" key="10">
    <source>
        <dbReference type="Pfam" id="PF23598"/>
    </source>
</evidence>
<dbReference type="AlphaFoldDB" id="A0AAV8BW52"/>
<dbReference type="GO" id="GO:0005524">
    <property type="term" value="F:ATP binding"/>
    <property type="evidence" value="ECO:0007669"/>
    <property type="project" value="UniProtKB-KW"/>
</dbReference>
<dbReference type="Gene3D" id="1.20.5.4130">
    <property type="match status" value="1"/>
</dbReference>
<dbReference type="Pfam" id="PF23598">
    <property type="entry name" value="LRR_14"/>
    <property type="match status" value="1"/>
</dbReference>
<dbReference type="Gene3D" id="3.40.50.300">
    <property type="entry name" value="P-loop containing nucleotide triphosphate hydrolases"/>
    <property type="match status" value="1"/>
</dbReference>
<dbReference type="InterPro" id="IPR036388">
    <property type="entry name" value="WH-like_DNA-bd_sf"/>
</dbReference>
<dbReference type="GO" id="GO:0051707">
    <property type="term" value="P:response to other organism"/>
    <property type="evidence" value="ECO:0007669"/>
    <property type="project" value="UniProtKB-ARBA"/>
</dbReference>
<dbReference type="Pfam" id="PF00931">
    <property type="entry name" value="NB-ARC"/>
    <property type="match status" value="1"/>
</dbReference>
<evidence type="ECO:0000256" key="5">
    <source>
        <dbReference type="ARBA" id="ARBA00022821"/>
    </source>
</evidence>
<dbReference type="PRINTS" id="PR00364">
    <property type="entry name" value="DISEASERSIST"/>
</dbReference>
<dbReference type="Pfam" id="PF18052">
    <property type="entry name" value="Rx_N"/>
    <property type="match status" value="1"/>
</dbReference>
<feature type="domain" description="Disease resistance N-terminal" evidence="8">
    <location>
        <begin position="39"/>
        <end position="104"/>
    </location>
</feature>
<dbReference type="FunFam" id="3.40.50.300:FF:001091">
    <property type="entry name" value="Probable disease resistance protein At1g61300"/>
    <property type="match status" value="1"/>
</dbReference>
<evidence type="ECO:0000259" key="8">
    <source>
        <dbReference type="Pfam" id="PF18052"/>
    </source>
</evidence>
<sequence>MSVRQVILNLLSVEAKLLPAVNEISLQPSSSSTPVECHQIENELKELIRLLQWIKALSDAEEREIGDRALKRWLQWLREVAYDAEDVLDEFYYEVLRAQVEARDASSSISRKIEQIQVPPGMLHQIQIIRKEFSEIENDRLELQISEEYGPRGINSHFHYVVKNDIVGQEREKEKLIGLLSSQSHDGKIISVVTIVGMGGTGKTTLAQLVYNDQRIQQKFDKIGWVYVPDDFNVQRVTANVVESMTQEPCFLTNLSALQEYISDLIREKRVFLVLDDVWNEDISLWELFQKPFMSASSVKILVTARNESVAQIMQTMPTFKLGYLSEEQCWQIFQHYAFGEVSQNIGPNLVEIGRKIMKKCLKLPFVIKCIAIRLRYEKDEESWDMFLKSDLWEVQDEIFLPLQISYTHLPAYMKPCFLYCSIFPKNYHHRADDLVKLWMSQGYVQDKLIGWECAKLLQLKSFFDGKYEDKYFNFTLFDMVHTLAQSISGQEHYSIAGDMVPDFPHRLYHLYVGDGVKLVEPPPVPSQKFDSLRTLIIDDYHAEKFLRAYDFSKAQKLRALQLGSRVDDVELYFPSVNLKHLRYLSLNGGHFERLPEFICSLYYLQNLTLENCPFLIELPQGMGNLISLEELLIIGCKRLRVLHVSLCQLKALRKLLFCECRKYYY</sequence>
<dbReference type="PANTHER" id="PTHR36766:SF40">
    <property type="entry name" value="DISEASE RESISTANCE PROTEIN RGA3"/>
    <property type="match status" value="1"/>
</dbReference>
<evidence type="ECO:0000256" key="3">
    <source>
        <dbReference type="ARBA" id="ARBA00022737"/>
    </source>
</evidence>
<dbReference type="Gene3D" id="3.80.10.10">
    <property type="entry name" value="Ribonuclease Inhibitor"/>
    <property type="match status" value="1"/>
</dbReference>
<dbReference type="Proteomes" id="UP001140206">
    <property type="component" value="Chromosome 5"/>
</dbReference>
<evidence type="ECO:0000259" key="7">
    <source>
        <dbReference type="Pfam" id="PF00931"/>
    </source>
</evidence>
<dbReference type="InterPro" id="IPR002182">
    <property type="entry name" value="NB-ARC"/>
</dbReference>
<dbReference type="Gene3D" id="1.10.10.10">
    <property type="entry name" value="Winged helix-like DNA-binding domain superfamily/Winged helix DNA-binding domain"/>
    <property type="match status" value="1"/>
</dbReference>
<dbReference type="InterPro" id="IPR042197">
    <property type="entry name" value="Apaf_helical"/>
</dbReference>
<keyword evidence="4" id="KW-0547">Nucleotide-binding</keyword>
<comment type="similarity">
    <text evidence="1">Belongs to the disease resistance NB-LRR family.</text>
</comment>
<keyword evidence="3" id="KW-0677">Repeat</keyword>
<keyword evidence="2" id="KW-0433">Leucine-rich repeat</keyword>
<dbReference type="InterPro" id="IPR032675">
    <property type="entry name" value="LRR_dom_sf"/>
</dbReference>
<evidence type="ECO:0000256" key="1">
    <source>
        <dbReference type="ARBA" id="ARBA00008894"/>
    </source>
</evidence>
<dbReference type="GO" id="GO:0043531">
    <property type="term" value="F:ADP binding"/>
    <property type="evidence" value="ECO:0007669"/>
    <property type="project" value="InterPro"/>
</dbReference>
<dbReference type="InterPro" id="IPR041118">
    <property type="entry name" value="Rx_N"/>
</dbReference>
<dbReference type="PANTHER" id="PTHR36766">
    <property type="entry name" value="PLANT BROAD-SPECTRUM MILDEW RESISTANCE PROTEIN RPW8"/>
    <property type="match status" value="1"/>
</dbReference>
<organism evidence="11 12">
    <name type="scientific">Rhynchospora pubera</name>
    <dbReference type="NCBI Taxonomy" id="906938"/>
    <lineage>
        <taxon>Eukaryota</taxon>
        <taxon>Viridiplantae</taxon>
        <taxon>Streptophyta</taxon>
        <taxon>Embryophyta</taxon>
        <taxon>Tracheophyta</taxon>
        <taxon>Spermatophyta</taxon>
        <taxon>Magnoliopsida</taxon>
        <taxon>Liliopsida</taxon>
        <taxon>Poales</taxon>
        <taxon>Cyperaceae</taxon>
        <taxon>Cyperoideae</taxon>
        <taxon>Rhynchosporeae</taxon>
        <taxon>Rhynchospora</taxon>
    </lineage>
</organism>
<keyword evidence="12" id="KW-1185">Reference proteome</keyword>
<name>A0AAV8BW52_9POAL</name>
<evidence type="ECO:0000256" key="4">
    <source>
        <dbReference type="ARBA" id="ARBA00022741"/>
    </source>
</evidence>
<dbReference type="InterPro" id="IPR058922">
    <property type="entry name" value="WHD_DRP"/>
</dbReference>
<dbReference type="SUPFAM" id="SSF52058">
    <property type="entry name" value="L domain-like"/>
    <property type="match status" value="1"/>
</dbReference>
<dbReference type="Gene3D" id="1.10.8.430">
    <property type="entry name" value="Helical domain of apoptotic protease-activating factors"/>
    <property type="match status" value="1"/>
</dbReference>
<dbReference type="InterPro" id="IPR055414">
    <property type="entry name" value="LRR_R13L4/SHOC2-like"/>
</dbReference>
<evidence type="ECO:0000256" key="2">
    <source>
        <dbReference type="ARBA" id="ARBA00022614"/>
    </source>
</evidence>
<accession>A0AAV8BW52</accession>
<dbReference type="InterPro" id="IPR027417">
    <property type="entry name" value="P-loop_NTPase"/>
</dbReference>
<feature type="domain" description="Disease resistance R13L4/SHOC-2-like LRR" evidence="10">
    <location>
        <begin position="526"/>
        <end position="656"/>
    </location>
</feature>
<dbReference type="SUPFAM" id="SSF52540">
    <property type="entry name" value="P-loop containing nucleoside triphosphate hydrolases"/>
    <property type="match status" value="1"/>
</dbReference>
<feature type="domain" description="Disease resistance protein winged helix" evidence="9">
    <location>
        <begin position="423"/>
        <end position="485"/>
    </location>
</feature>
<evidence type="ECO:0000256" key="6">
    <source>
        <dbReference type="ARBA" id="ARBA00022840"/>
    </source>
</evidence>
<feature type="domain" description="NB-ARC" evidence="7">
    <location>
        <begin position="170"/>
        <end position="340"/>
    </location>
</feature>
<proteinExistence type="inferred from homology"/>
<dbReference type="EMBL" id="JAMFTS010000005">
    <property type="protein sequence ID" value="KAJ4746859.1"/>
    <property type="molecule type" value="Genomic_DNA"/>
</dbReference>
<keyword evidence="5" id="KW-0611">Plant defense</keyword>
<reference evidence="11" key="1">
    <citation type="submission" date="2022-08" db="EMBL/GenBank/DDBJ databases">
        <authorList>
            <person name="Marques A."/>
        </authorList>
    </citation>
    <scope>NUCLEOTIDE SEQUENCE</scope>
    <source>
        <strain evidence="11">RhyPub2mFocal</strain>
        <tissue evidence="11">Leaves</tissue>
    </source>
</reference>
<evidence type="ECO:0000259" key="9">
    <source>
        <dbReference type="Pfam" id="PF23559"/>
    </source>
</evidence>
<comment type="caution">
    <text evidence="11">The sequence shown here is derived from an EMBL/GenBank/DDBJ whole genome shotgun (WGS) entry which is preliminary data.</text>
</comment>
<dbReference type="Pfam" id="PF23559">
    <property type="entry name" value="WHD_DRP"/>
    <property type="match status" value="1"/>
</dbReference>
<dbReference type="GO" id="GO:0006952">
    <property type="term" value="P:defense response"/>
    <property type="evidence" value="ECO:0007669"/>
    <property type="project" value="UniProtKB-KW"/>
</dbReference>
<evidence type="ECO:0000313" key="12">
    <source>
        <dbReference type="Proteomes" id="UP001140206"/>
    </source>
</evidence>
<keyword evidence="6" id="KW-0067">ATP-binding</keyword>
<gene>
    <name evidence="11" type="ORF">LUZ62_081264</name>
</gene>
<protein>
    <submittedName>
        <fullName evidence="11">Disease resistance protein (CC-NBS-LRR class) family</fullName>
    </submittedName>
</protein>
<evidence type="ECO:0000313" key="11">
    <source>
        <dbReference type="EMBL" id="KAJ4746859.1"/>
    </source>
</evidence>